<evidence type="ECO:0000256" key="1">
    <source>
        <dbReference type="ARBA" id="ARBA00004651"/>
    </source>
</evidence>
<evidence type="ECO:0000256" key="8">
    <source>
        <dbReference type="SAM" id="Phobius"/>
    </source>
</evidence>
<accession>A0A1G2LRW3</accession>
<gene>
    <name evidence="10" type="ORF">A2909_00735</name>
</gene>
<feature type="transmembrane region" description="Helical" evidence="8">
    <location>
        <begin position="7"/>
        <end position="25"/>
    </location>
</feature>
<feature type="transmembrane region" description="Helical" evidence="8">
    <location>
        <begin position="369"/>
        <end position="388"/>
    </location>
</feature>
<dbReference type="AlphaFoldDB" id="A0A1G2LRW3"/>
<comment type="caution">
    <text evidence="10">The sequence shown here is derived from an EMBL/GenBank/DDBJ whole genome shotgun (WGS) entry which is preliminary data.</text>
</comment>
<organism evidence="10 11">
    <name type="scientific">Candidatus Tagabacteria bacterium RIFCSPLOWO2_01_FULL_39_11</name>
    <dbReference type="NCBI Taxonomy" id="1802295"/>
    <lineage>
        <taxon>Bacteria</taxon>
        <taxon>Candidatus Tagaibacteriota</taxon>
    </lineage>
</organism>
<evidence type="ECO:0000259" key="9">
    <source>
        <dbReference type="Pfam" id="PF02366"/>
    </source>
</evidence>
<dbReference type="InterPro" id="IPR050297">
    <property type="entry name" value="LipidA_mod_glycosyltrf_83"/>
</dbReference>
<keyword evidence="5 8" id="KW-0812">Transmembrane</keyword>
<feature type="transmembrane region" description="Helical" evidence="8">
    <location>
        <begin position="106"/>
        <end position="126"/>
    </location>
</feature>
<feature type="transmembrane region" description="Helical" evidence="8">
    <location>
        <begin position="265"/>
        <end position="283"/>
    </location>
</feature>
<evidence type="ECO:0000256" key="4">
    <source>
        <dbReference type="ARBA" id="ARBA00022679"/>
    </source>
</evidence>
<dbReference type="PANTHER" id="PTHR33908">
    <property type="entry name" value="MANNOSYLTRANSFERASE YKCB-RELATED"/>
    <property type="match status" value="1"/>
</dbReference>
<reference evidence="10 11" key="1">
    <citation type="journal article" date="2016" name="Nat. Commun.">
        <title>Thousands of microbial genomes shed light on interconnected biogeochemical processes in an aquifer system.</title>
        <authorList>
            <person name="Anantharaman K."/>
            <person name="Brown C.T."/>
            <person name="Hug L.A."/>
            <person name="Sharon I."/>
            <person name="Castelle C.J."/>
            <person name="Probst A.J."/>
            <person name="Thomas B.C."/>
            <person name="Singh A."/>
            <person name="Wilkins M.J."/>
            <person name="Karaoz U."/>
            <person name="Brodie E.L."/>
            <person name="Williams K.H."/>
            <person name="Hubbard S.S."/>
            <person name="Banfield J.F."/>
        </authorList>
    </citation>
    <scope>NUCLEOTIDE SEQUENCE [LARGE SCALE GENOMIC DNA]</scope>
</reference>
<keyword evidence="3" id="KW-0328">Glycosyltransferase</keyword>
<dbReference type="GO" id="GO:0005886">
    <property type="term" value="C:plasma membrane"/>
    <property type="evidence" value="ECO:0007669"/>
    <property type="project" value="UniProtKB-SubCell"/>
</dbReference>
<comment type="subcellular location">
    <subcellularLocation>
        <location evidence="1">Cell membrane</location>
        <topology evidence="1">Multi-pass membrane protein</topology>
    </subcellularLocation>
</comment>
<feature type="transmembrane region" description="Helical" evidence="8">
    <location>
        <begin position="228"/>
        <end position="244"/>
    </location>
</feature>
<evidence type="ECO:0000256" key="5">
    <source>
        <dbReference type="ARBA" id="ARBA00022692"/>
    </source>
</evidence>
<feature type="transmembrane region" description="Helical" evidence="8">
    <location>
        <begin position="206"/>
        <end position="222"/>
    </location>
</feature>
<evidence type="ECO:0000313" key="10">
    <source>
        <dbReference type="EMBL" id="OHA13612.1"/>
    </source>
</evidence>
<feature type="domain" description="ArnT-like N-terminal" evidence="9">
    <location>
        <begin position="11"/>
        <end position="259"/>
    </location>
</feature>
<feature type="transmembrane region" description="Helical" evidence="8">
    <location>
        <begin position="426"/>
        <end position="444"/>
    </location>
</feature>
<keyword evidence="7 8" id="KW-0472">Membrane</keyword>
<dbReference type="PANTHER" id="PTHR33908:SF11">
    <property type="entry name" value="MEMBRANE PROTEIN"/>
    <property type="match status" value="1"/>
</dbReference>
<keyword evidence="2" id="KW-1003">Cell membrane</keyword>
<dbReference type="GO" id="GO:0006493">
    <property type="term" value="P:protein O-linked glycosylation"/>
    <property type="evidence" value="ECO:0007669"/>
    <property type="project" value="InterPro"/>
</dbReference>
<dbReference type="Proteomes" id="UP000178302">
    <property type="component" value="Unassembled WGS sequence"/>
</dbReference>
<dbReference type="Pfam" id="PF02366">
    <property type="entry name" value="PMT"/>
    <property type="match status" value="1"/>
</dbReference>
<dbReference type="GO" id="GO:0000030">
    <property type="term" value="F:mannosyltransferase activity"/>
    <property type="evidence" value="ECO:0007669"/>
    <property type="project" value="InterPro"/>
</dbReference>
<name>A0A1G2LRW3_9BACT</name>
<feature type="transmembrane region" description="Helical" evidence="8">
    <location>
        <begin position="481"/>
        <end position="503"/>
    </location>
</feature>
<evidence type="ECO:0000256" key="7">
    <source>
        <dbReference type="ARBA" id="ARBA00023136"/>
    </source>
</evidence>
<evidence type="ECO:0000256" key="3">
    <source>
        <dbReference type="ARBA" id="ARBA00022676"/>
    </source>
</evidence>
<protein>
    <recommendedName>
        <fullName evidence="9">ArnT-like N-terminal domain-containing protein</fullName>
    </recommendedName>
</protein>
<evidence type="ECO:0000256" key="6">
    <source>
        <dbReference type="ARBA" id="ARBA00022989"/>
    </source>
</evidence>
<feature type="transmembrane region" description="Helical" evidence="8">
    <location>
        <begin position="138"/>
        <end position="156"/>
    </location>
</feature>
<evidence type="ECO:0000313" key="11">
    <source>
        <dbReference type="Proteomes" id="UP000178302"/>
    </source>
</evidence>
<dbReference type="InterPro" id="IPR003342">
    <property type="entry name" value="ArnT-like_N"/>
</dbReference>
<dbReference type="EMBL" id="MHQZ01000028">
    <property type="protein sequence ID" value="OHA13612.1"/>
    <property type="molecule type" value="Genomic_DNA"/>
</dbReference>
<keyword evidence="4" id="KW-0808">Transferase</keyword>
<proteinExistence type="predicted"/>
<sequence length="625" mass="72216">MSKNSNIIAVSLLLIMFLMMFFSAWNESATFDELAHITAGYSYLTQKDYRLNPEHPPLVKDLAAFPLLFLNLNFPTDVKAWQEDANGQWAMGDIFMYGSGNDAEKIIRWSRFPIMLLALLFGWMLFRWVRGIYGNKAGILTLFLFAFSPTFIAHSRYVTTDLAAAFGFFIGIVYFVKFLEHQQSDAATIPINENGRSSIKSKLKKHKHLIITGVVFGIAQLLKFSLFILAPLYVLLGILWVFLNHRKHKKIKHLLKESLEVTGKILIIFFIGYILVWIVYQFHVWNYPAGRQAADTKLILESFGARPLADLAVWMADKPLLRPIGQYFFGLLMIVQRSVGGNNTYFWGEVSADGWSYYFPVLYLFKEHLAFHILTLIALILSVSSILKSKQKSPDSMFEWMKDNFILTAGIIFIAVYWIQSIKSPLNIGIRHVLPTFPFIYLLVSRKIIRWIQSYSIADPKNFFDVLRNFYYRFIKNTPRLLVVTLLMMWIFLGTILTFPYYLSYYNTAAGGVRNGYKYAVDSNYDWGQDLKRLRDFVERENIEKISVDYFGGGPPKYYLGDRFEPWWSARGEPDGWFAVSLTLLEGSTAKPVKGFQKKPEDSYSWLRDKTPVARAGTSIFIYKF</sequence>
<feature type="transmembrane region" description="Helical" evidence="8">
    <location>
        <begin position="400"/>
        <end position="420"/>
    </location>
</feature>
<keyword evidence="6 8" id="KW-1133">Transmembrane helix</keyword>
<evidence type="ECO:0000256" key="2">
    <source>
        <dbReference type="ARBA" id="ARBA00022475"/>
    </source>
</evidence>
<dbReference type="GO" id="GO:0016763">
    <property type="term" value="F:pentosyltransferase activity"/>
    <property type="evidence" value="ECO:0007669"/>
    <property type="project" value="TreeGrafter"/>
</dbReference>
<dbReference type="GO" id="GO:0009103">
    <property type="term" value="P:lipopolysaccharide biosynthetic process"/>
    <property type="evidence" value="ECO:0007669"/>
    <property type="project" value="UniProtKB-ARBA"/>
</dbReference>
<feature type="transmembrane region" description="Helical" evidence="8">
    <location>
        <begin position="162"/>
        <end position="179"/>
    </location>
</feature>